<accession>A0AAQ2C5E8</accession>
<sequence>MDRNGTLESVALGEYKVPVDPMDELQCDSCQRASWST</sequence>
<proteinExistence type="predicted"/>
<evidence type="ECO:0000313" key="2">
    <source>
        <dbReference type="Proteomes" id="UP000297403"/>
    </source>
</evidence>
<comment type="caution">
    <text evidence="1">The sequence shown here is derived from an EMBL/GenBank/DDBJ whole genome shotgun (WGS) entry which is preliminary data.</text>
</comment>
<gene>
    <name evidence="1" type="ORF">E3O49_11355</name>
</gene>
<dbReference type="Proteomes" id="UP000297403">
    <property type="component" value="Unassembled WGS sequence"/>
</dbReference>
<dbReference type="AlphaFoldDB" id="A0AAQ2C5E8"/>
<evidence type="ECO:0000313" key="1">
    <source>
        <dbReference type="EMBL" id="TFC44900.1"/>
    </source>
</evidence>
<keyword evidence="2" id="KW-1185">Reference proteome</keyword>
<organism evidence="1 2">
    <name type="scientific">Cryobacterium shii</name>
    <dbReference type="NCBI Taxonomy" id="1259235"/>
    <lineage>
        <taxon>Bacteria</taxon>
        <taxon>Bacillati</taxon>
        <taxon>Actinomycetota</taxon>
        <taxon>Actinomycetes</taxon>
        <taxon>Micrococcales</taxon>
        <taxon>Microbacteriaceae</taxon>
        <taxon>Cryobacterium</taxon>
    </lineage>
</organism>
<reference evidence="1 2" key="1">
    <citation type="submission" date="2019-03" db="EMBL/GenBank/DDBJ databases">
        <title>Genomics of glacier-inhabiting Cryobacterium strains.</title>
        <authorList>
            <person name="Liu Q."/>
            <person name="Xin Y.-H."/>
        </authorList>
    </citation>
    <scope>NUCLEOTIDE SEQUENCE [LARGE SCALE GENOMIC DNA]</scope>
    <source>
        <strain evidence="2">TMT1-22</strain>
    </source>
</reference>
<protein>
    <submittedName>
        <fullName evidence="1">Ribonucleotide-diphosphate reductase subunit beta</fullName>
    </submittedName>
</protein>
<dbReference type="EMBL" id="SOFY01000061">
    <property type="protein sequence ID" value="TFC44900.1"/>
    <property type="molecule type" value="Genomic_DNA"/>
</dbReference>
<name>A0AAQ2C5E8_9MICO</name>